<dbReference type="Ensembl" id="ENSCJPT00005011959.1">
    <property type="protein sequence ID" value="ENSCJPP00005007800.1"/>
    <property type="gene ID" value="ENSCJPG00005007089.1"/>
</dbReference>
<evidence type="ECO:0000256" key="5">
    <source>
        <dbReference type="SAM" id="Phobius"/>
    </source>
</evidence>
<dbReference type="InterPro" id="IPR036259">
    <property type="entry name" value="MFS_trans_sf"/>
</dbReference>
<comment type="subcellular location">
    <subcellularLocation>
        <location evidence="1">Membrane</location>
        <topology evidence="1">Multi-pass membrane protein</topology>
    </subcellularLocation>
</comment>
<dbReference type="Pfam" id="PF00083">
    <property type="entry name" value="Sugar_tr"/>
    <property type="match status" value="1"/>
</dbReference>
<keyword evidence="8" id="KW-1185">Reference proteome</keyword>
<dbReference type="AlphaFoldDB" id="A0A8C2Y8H3"/>
<proteinExistence type="predicted"/>
<keyword evidence="3 5" id="KW-1133">Transmembrane helix</keyword>
<accession>A0A8C2Y8H3</accession>
<dbReference type="PROSITE" id="PS00217">
    <property type="entry name" value="SUGAR_TRANSPORT_2"/>
    <property type="match status" value="1"/>
</dbReference>
<dbReference type="GO" id="GO:0046323">
    <property type="term" value="P:D-glucose import"/>
    <property type="evidence" value="ECO:0007669"/>
    <property type="project" value="TreeGrafter"/>
</dbReference>
<organism evidence="7 8">
    <name type="scientific">Coturnix japonica</name>
    <name type="common">Japanese quail</name>
    <name type="synonym">Coturnix coturnix japonica</name>
    <dbReference type="NCBI Taxonomy" id="93934"/>
    <lineage>
        <taxon>Eukaryota</taxon>
        <taxon>Metazoa</taxon>
        <taxon>Chordata</taxon>
        <taxon>Craniata</taxon>
        <taxon>Vertebrata</taxon>
        <taxon>Euteleostomi</taxon>
        <taxon>Archelosauria</taxon>
        <taxon>Archosauria</taxon>
        <taxon>Dinosauria</taxon>
        <taxon>Saurischia</taxon>
        <taxon>Theropoda</taxon>
        <taxon>Coelurosauria</taxon>
        <taxon>Aves</taxon>
        <taxon>Neognathae</taxon>
        <taxon>Galloanserae</taxon>
        <taxon>Galliformes</taxon>
        <taxon>Phasianidae</taxon>
        <taxon>Perdicinae</taxon>
        <taxon>Coturnix</taxon>
    </lineage>
</organism>
<feature type="transmembrane region" description="Helical" evidence="5">
    <location>
        <begin position="98"/>
        <end position="116"/>
    </location>
</feature>
<reference evidence="7" key="1">
    <citation type="submission" date="2015-11" db="EMBL/GenBank/DDBJ databases">
        <authorList>
            <consortium name="International Coturnix japonica Genome Analysis Consortium"/>
            <person name="Warren W."/>
            <person name="Burt D.W."/>
            <person name="Antin P.B."/>
            <person name="Lanford R."/>
            <person name="Gros J."/>
            <person name="Wilson R.K."/>
        </authorList>
    </citation>
    <scope>NUCLEOTIDE SEQUENCE [LARGE SCALE GENOMIC DNA]</scope>
</reference>
<evidence type="ECO:0000313" key="7">
    <source>
        <dbReference type="Ensembl" id="ENSCJPP00005007800.1"/>
    </source>
</evidence>
<feature type="transmembrane region" description="Helical" evidence="5">
    <location>
        <begin position="7"/>
        <end position="27"/>
    </location>
</feature>
<dbReference type="InterPro" id="IPR005829">
    <property type="entry name" value="Sugar_transporter_CS"/>
</dbReference>
<feature type="transmembrane region" description="Helical" evidence="5">
    <location>
        <begin position="122"/>
        <end position="143"/>
    </location>
</feature>
<dbReference type="InterPro" id="IPR020846">
    <property type="entry name" value="MFS_dom"/>
</dbReference>
<evidence type="ECO:0000259" key="6">
    <source>
        <dbReference type="PROSITE" id="PS50850"/>
    </source>
</evidence>
<reference evidence="7" key="3">
    <citation type="submission" date="2025-09" db="UniProtKB">
        <authorList>
            <consortium name="Ensembl"/>
        </authorList>
    </citation>
    <scope>IDENTIFICATION</scope>
</reference>
<sequence length="188" mass="20167">MESGSKMTARLMLAVGGAVLGSLQFGYNTGVINAPQKVIEDFYNRTWLYRYEEPISPATLTTLWSLSVAIFSVGGMIGSFSVGLFVNRFGRRNSMLMSNILAFLAAVLMGFSKMALSFEMLILGRFIIGLYSGLTTGFVPMYVGEVSPTALRGALGTFHQLGIVLGILIAQVSALRGGLSAALFLDSQ</sequence>
<keyword evidence="4 5" id="KW-0472">Membrane</keyword>
<evidence type="ECO:0000256" key="2">
    <source>
        <dbReference type="ARBA" id="ARBA00022692"/>
    </source>
</evidence>
<dbReference type="PROSITE" id="PS50850">
    <property type="entry name" value="MFS"/>
    <property type="match status" value="1"/>
</dbReference>
<evidence type="ECO:0000313" key="8">
    <source>
        <dbReference type="Proteomes" id="UP000694412"/>
    </source>
</evidence>
<keyword evidence="2 5" id="KW-0812">Transmembrane</keyword>
<dbReference type="PANTHER" id="PTHR23503">
    <property type="entry name" value="SOLUTE CARRIER FAMILY 2"/>
    <property type="match status" value="1"/>
</dbReference>
<dbReference type="InterPro" id="IPR045263">
    <property type="entry name" value="GLUT"/>
</dbReference>
<dbReference type="InterPro" id="IPR003663">
    <property type="entry name" value="Sugar/inositol_transpt"/>
</dbReference>
<dbReference type="Gene3D" id="1.20.1250.20">
    <property type="entry name" value="MFS general substrate transporter like domains"/>
    <property type="match status" value="1"/>
</dbReference>
<reference evidence="7" key="2">
    <citation type="submission" date="2025-08" db="UniProtKB">
        <authorList>
            <consortium name="Ensembl"/>
        </authorList>
    </citation>
    <scope>IDENTIFICATION</scope>
</reference>
<evidence type="ECO:0000256" key="4">
    <source>
        <dbReference type="ARBA" id="ARBA00023136"/>
    </source>
</evidence>
<dbReference type="Proteomes" id="UP000694412">
    <property type="component" value="Chromosome 21"/>
</dbReference>
<dbReference type="GeneTree" id="ENSGT00940000156792"/>
<feature type="transmembrane region" description="Helical" evidence="5">
    <location>
        <begin position="163"/>
        <end position="185"/>
    </location>
</feature>
<gene>
    <name evidence="7" type="primary">SLC2A1</name>
</gene>
<name>A0A8C2Y8H3_COTJA</name>
<protein>
    <submittedName>
        <fullName evidence="7">Solute carrier family 2 member 1</fullName>
    </submittedName>
</protein>
<dbReference type="GO" id="GO:0016323">
    <property type="term" value="C:basolateral plasma membrane"/>
    <property type="evidence" value="ECO:0007669"/>
    <property type="project" value="TreeGrafter"/>
</dbReference>
<dbReference type="PANTHER" id="PTHR23503:SF51">
    <property type="entry name" value="SOLUTE CARRIER FAMILY 2, FACILITATED GLUCOSE TRANSPORTER MEMBER 1"/>
    <property type="match status" value="1"/>
</dbReference>
<dbReference type="PRINTS" id="PR00171">
    <property type="entry name" value="SUGRTRNSPORT"/>
</dbReference>
<dbReference type="GO" id="GO:0070837">
    <property type="term" value="P:dehydroascorbic acid transport"/>
    <property type="evidence" value="ECO:0007669"/>
    <property type="project" value="TreeGrafter"/>
</dbReference>
<feature type="transmembrane region" description="Helical" evidence="5">
    <location>
        <begin position="63"/>
        <end position="86"/>
    </location>
</feature>
<dbReference type="GO" id="GO:0016324">
    <property type="term" value="C:apical plasma membrane"/>
    <property type="evidence" value="ECO:0007669"/>
    <property type="project" value="TreeGrafter"/>
</dbReference>
<feature type="domain" description="Major facilitator superfamily (MFS) profile" evidence="6">
    <location>
        <begin position="14"/>
        <end position="188"/>
    </location>
</feature>
<dbReference type="GO" id="GO:0055056">
    <property type="term" value="F:D-glucose transmembrane transporter activity"/>
    <property type="evidence" value="ECO:0007669"/>
    <property type="project" value="TreeGrafter"/>
</dbReference>
<dbReference type="InterPro" id="IPR005828">
    <property type="entry name" value="MFS_sugar_transport-like"/>
</dbReference>
<dbReference type="SUPFAM" id="SSF103473">
    <property type="entry name" value="MFS general substrate transporter"/>
    <property type="match status" value="1"/>
</dbReference>
<evidence type="ECO:0000256" key="3">
    <source>
        <dbReference type="ARBA" id="ARBA00022989"/>
    </source>
</evidence>
<evidence type="ECO:0000256" key="1">
    <source>
        <dbReference type="ARBA" id="ARBA00004141"/>
    </source>
</evidence>
<dbReference type="GO" id="GO:0032868">
    <property type="term" value="P:response to insulin"/>
    <property type="evidence" value="ECO:0007669"/>
    <property type="project" value="TreeGrafter"/>
</dbReference>